<reference evidence="3" key="1">
    <citation type="submission" date="2016-07" db="EMBL/GenBank/DDBJ databases">
        <title>Nontailed viruses are major unrecognized killers of bacteria in the ocean.</title>
        <authorList>
            <person name="Kauffman K."/>
            <person name="Hussain F."/>
            <person name="Yang J."/>
            <person name="Arevalo P."/>
            <person name="Brown J."/>
            <person name="Cutler M."/>
            <person name="Kelly L."/>
            <person name="Polz M.F."/>
        </authorList>
    </citation>
    <scope>NUCLEOTIDE SEQUENCE [LARGE SCALE GENOMIC DNA]</scope>
    <source>
        <strain evidence="3">10N.261.46.F8</strain>
    </source>
</reference>
<proteinExistence type="predicted"/>
<dbReference type="InterPro" id="IPR016181">
    <property type="entry name" value="Acyl_CoA_acyltransferase"/>
</dbReference>
<dbReference type="SUPFAM" id="SSF55729">
    <property type="entry name" value="Acyl-CoA N-acyltransferases (Nat)"/>
    <property type="match status" value="1"/>
</dbReference>
<name>A0A2N7JUE1_9VIBR</name>
<dbReference type="InterPro" id="IPR038740">
    <property type="entry name" value="BioF2-like_GNAT_dom"/>
</dbReference>
<comment type="caution">
    <text evidence="2">The sequence shown here is derived from an EMBL/GenBank/DDBJ whole genome shotgun (WGS) entry which is preliminary data.</text>
</comment>
<dbReference type="Gene3D" id="3.40.630.30">
    <property type="match status" value="1"/>
</dbReference>
<feature type="domain" description="BioF2-like acetyltransferase" evidence="1">
    <location>
        <begin position="124"/>
        <end position="264"/>
    </location>
</feature>
<dbReference type="Pfam" id="PF13480">
    <property type="entry name" value="Acetyltransf_6"/>
    <property type="match status" value="1"/>
</dbReference>
<dbReference type="AlphaFoldDB" id="A0A2N7JUE1"/>
<sequence>MKIEELYNSLTKIKIDLGNGEQLTLFKQRGCYRTYPRMLEYFLYEMEEIFNNNGVKRETDFFERLININEKIEVYCFQNSKLFSYFPEYFENSKFKTLNLEFVTNVLEVDYRKNDDFKGYLSKLSRKRRYKFNKALSNNELELVYCDSNEDFVEFKKMHIKQWNGKGDPSILNNEDWSDFYRKGYEVGLFCIHKIVDIKSNKPIAYHLGFEKNGVFHYLMPTYDTNSSYDSPGFILLTKLIKEYSEHTEIKKFSLGAGDYSYKRWICNESRAVFRLNINKNIFKHYISRAYRLAKSFAKKTLKTKIGI</sequence>
<protein>
    <recommendedName>
        <fullName evidence="1">BioF2-like acetyltransferase domain-containing protein</fullName>
    </recommendedName>
</protein>
<dbReference type="RefSeq" id="WP_102438661.1">
    <property type="nucleotide sequence ID" value="NZ_CAWNVI010000174.1"/>
</dbReference>
<gene>
    <name evidence="2" type="ORF">BCT49_18650</name>
</gene>
<evidence type="ECO:0000313" key="2">
    <source>
        <dbReference type="EMBL" id="PMM62539.1"/>
    </source>
</evidence>
<evidence type="ECO:0000313" key="3">
    <source>
        <dbReference type="Proteomes" id="UP000235406"/>
    </source>
</evidence>
<dbReference type="Proteomes" id="UP000235406">
    <property type="component" value="Unassembled WGS sequence"/>
</dbReference>
<organism evidence="2 3">
    <name type="scientific">Vibrio lentus</name>
    <dbReference type="NCBI Taxonomy" id="136468"/>
    <lineage>
        <taxon>Bacteria</taxon>
        <taxon>Pseudomonadati</taxon>
        <taxon>Pseudomonadota</taxon>
        <taxon>Gammaproteobacteria</taxon>
        <taxon>Vibrionales</taxon>
        <taxon>Vibrionaceae</taxon>
        <taxon>Vibrio</taxon>
    </lineage>
</organism>
<accession>A0A2N7JUE1</accession>
<evidence type="ECO:0000259" key="1">
    <source>
        <dbReference type="Pfam" id="PF13480"/>
    </source>
</evidence>
<dbReference type="OrthoDB" id="8911731at2"/>
<dbReference type="EMBL" id="MCZK01000174">
    <property type="protein sequence ID" value="PMM62539.1"/>
    <property type="molecule type" value="Genomic_DNA"/>
</dbReference>